<dbReference type="Gramene" id="Psat05G0493800-T1">
    <property type="protein sequence ID" value="KAI5409323.1"/>
    <property type="gene ID" value="KIW84_054938"/>
</dbReference>
<reference evidence="3 4" key="1">
    <citation type="journal article" date="2022" name="Nat. Genet.">
        <title>Improved pea reference genome and pan-genome highlight genomic features and evolutionary characteristics.</title>
        <authorList>
            <person name="Yang T."/>
            <person name="Liu R."/>
            <person name="Luo Y."/>
            <person name="Hu S."/>
            <person name="Wang D."/>
            <person name="Wang C."/>
            <person name="Pandey M.K."/>
            <person name="Ge S."/>
            <person name="Xu Q."/>
            <person name="Li N."/>
            <person name="Li G."/>
            <person name="Huang Y."/>
            <person name="Saxena R.K."/>
            <person name="Ji Y."/>
            <person name="Li M."/>
            <person name="Yan X."/>
            <person name="He Y."/>
            <person name="Liu Y."/>
            <person name="Wang X."/>
            <person name="Xiang C."/>
            <person name="Varshney R.K."/>
            <person name="Ding H."/>
            <person name="Gao S."/>
            <person name="Zong X."/>
        </authorList>
    </citation>
    <scope>NUCLEOTIDE SEQUENCE [LARGE SCALE GENOMIC DNA]</scope>
    <source>
        <strain evidence="3 4">cv. Zhongwan 6</strain>
    </source>
</reference>
<name>A0A9D4WWZ1_PEA</name>
<comment type="similarity">
    <text evidence="1">Belongs to the senescence regulator S40 family.</text>
</comment>
<dbReference type="Proteomes" id="UP001058974">
    <property type="component" value="Chromosome 5"/>
</dbReference>
<feature type="region of interest" description="Disordered" evidence="2">
    <location>
        <begin position="64"/>
        <end position="91"/>
    </location>
</feature>
<dbReference type="OrthoDB" id="1917735at2759"/>
<gene>
    <name evidence="3" type="ORF">KIW84_054938</name>
</gene>
<dbReference type="PANTHER" id="PTHR33083">
    <property type="entry name" value="EXPRESSED PROTEIN"/>
    <property type="match status" value="1"/>
</dbReference>
<accession>A0A9D4WWZ1</accession>
<evidence type="ECO:0000313" key="4">
    <source>
        <dbReference type="Proteomes" id="UP001058974"/>
    </source>
</evidence>
<dbReference type="AlphaFoldDB" id="A0A9D4WWZ1"/>
<evidence type="ECO:0000256" key="2">
    <source>
        <dbReference type="SAM" id="MobiDB-lite"/>
    </source>
</evidence>
<dbReference type="PANTHER" id="PTHR33083:SF82">
    <property type="entry name" value="SENESCENCE REGULATOR"/>
    <property type="match status" value="1"/>
</dbReference>
<dbReference type="EMBL" id="JAMSHJ010000005">
    <property type="protein sequence ID" value="KAI5409323.1"/>
    <property type="molecule type" value="Genomic_DNA"/>
</dbReference>
<dbReference type="GO" id="GO:0010150">
    <property type="term" value="P:leaf senescence"/>
    <property type="evidence" value="ECO:0007669"/>
    <property type="project" value="UniProtKB-ARBA"/>
</dbReference>
<sequence length="210" mass="23977">MDDKYRLVRKHSELWRTLRDGDFEEEEIWDVVKEREDYTCEEVFHHKAKNKELSSLLIPIGSRTIPIPRTSSESSSVNSSAPVNIPNWSKIYGHDDDKVNKSVKNVSRYGNDNYGYYDDHEGGDDHEVLNHGERGSDDDDDDGEDEDEDDDGDGEYGTRLPPHEIIARRLARSQISSFSVFEGVGRTLKGRDLSKVRNSVLIKTGFLESL</sequence>
<feature type="compositionally biased region" description="Low complexity" evidence="2">
    <location>
        <begin position="71"/>
        <end position="80"/>
    </location>
</feature>
<feature type="region of interest" description="Disordered" evidence="2">
    <location>
        <begin position="114"/>
        <end position="162"/>
    </location>
</feature>
<evidence type="ECO:0000313" key="3">
    <source>
        <dbReference type="EMBL" id="KAI5409323.1"/>
    </source>
</evidence>
<protein>
    <recommendedName>
        <fullName evidence="5">Senescence regulator S40</fullName>
    </recommendedName>
</protein>
<dbReference type="Pfam" id="PF04520">
    <property type="entry name" value="Senescence_reg"/>
    <property type="match status" value="1"/>
</dbReference>
<dbReference type="InterPro" id="IPR007608">
    <property type="entry name" value="Senescence_reg_S40"/>
</dbReference>
<proteinExistence type="inferred from homology"/>
<evidence type="ECO:0000256" key="1">
    <source>
        <dbReference type="ARBA" id="ARBA00034773"/>
    </source>
</evidence>
<organism evidence="3 4">
    <name type="scientific">Pisum sativum</name>
    <name type="common">Garden pea</name>
    <name type="synonym">Lathyrus oleraceus</name>
    <dbReference type="NCBI Taxonomy" id="3888"/>
    <lineage>
        <taxon>Eukaryota</taxon>
        <taxon>Viridiplantae</taxon>
        <taxon>Streptophyta</taxon>
        <taxon>Embryophyta</taxon>
        <taxon>Tracheophyta</taxon>
        <taxon>Spermatophyta</taxon>
        <taxon>Magnoliopsida</taxon>
        <taxon>eudicotyledons</taxon>
        <taxon>Gunneridae</taxon>
        <taxon>Pentapetalae</taxon>
        <taxon>rosids</taxon>
        <taxon>fabids</taxon>
        <taxon>Fabales</taxon>
        <taxon>Fabaceae</taxon>
        <taxon>Papilionoideae</taxon>
        <taxon>50 kb inversion clade</taxon>
        <taxon>NPAAA clade</taxon>
        <taxon>Hologalegina</taxon>
        <taxon>IRL clade</taxon>
        <taxon>Fabeae</taxon>
        <taxon>Lathyrus</taxon>
    </lineage>
</organism>
<keyword evidence="4" id="KW-1185">Reference proteome</keyword>
<comment type="caution">
    <text evidence="3">The sequence shown here is derived from an EMBL/GenBank/DDBJ whole genome shotgun (WGS) entry which is preliminary data.</text>
</comment>
<feature type="compositionally biased region" description="Acidic residues" evidence="2">
    <location>
        <begin position="136"/>
        <end position="154"/>
    </location>
</feature>
<dbReference type="Gramene" id="PSAT_LOCUS21373_t1">
    <property type="protein sequence ID" value="CAL5202203.1"/>
    <property type="gene ID" value="PSAT_LOCUS21373"/>
</dbReference>
<evidence type="ECO:0008006" key="5">
    <source>
        <dbReference type="Google" id="ProtNLM"/>
    </source>
</evidence>
<feature type="compositionally biased region" description="Basic and acidic residues" evidence="2">
    <location>
        <begin position="117"/>
        <end position="135"/>
    </location>
</feature>